<feature type="transmembrane region" description="Helical" evidence="6">
    <location>
        <begin position="345"/>
        <end position="369"/>
    </location>
</feature>
<feature type="domain" description="SSD" evidence="7">
    <location>
        <begin position="245"/>
        <end position="370"/>
    </location>
</feature>
<dbReference type="PROSITE" id="PS50156">
    <property type="entry name" value="SSD"/>
    <property type="match status" value="2"/>
</dbReference>
<evidence type="ECO:0000256" key="4">
    <source>
        <dbReference type="ARBA" id="ARBA00022989"/>
    </source>
</evidence>
<feature type="transmembrane region" description="Helical" evidence="6">
    <location>
        <begin position="728"/>
        <end position="750"/>
    </location>
</feature>
<keyword evidence="9" id="KW-1185">Reference proteome</keyword>
<feature type="transmembrane region" description="Helical" evidence="6">
    <location>
        <begin position="273"/>
        <end position="293"/>
    </location>
</feature>
<dbReference type="Pfam" id="PF03176">
    <property type="entry name" value="MMPL"/>
    <property type="match status" value="2"/>
</dbReference>
<evidence type="ECO:0000256" key="1">
    <source>
        <dbReference type="ARBA" id="ARBA00004651"/>
    </source>
</evidence>
<dbReference type="PANTHER" id="PTHR33406">
    <property type="entry name" value="MEMBRANE PROTEIN MJ1562-RELATED"/>
    <property type="match status" value="1"/>
</dbReference>
<feature type="transmembrane region" description="Helical" evidence="6">
    <location>
        <begin position="222"/>
        <end position="239"/>
    </location>
</feature>
<dbReference type="InterPro" id="IPR000731">
    <property type="entry name" value="SSD"/>
</dbReference>
<evidence type="ECO:0000313" key="8">
    <source>
        <dbReference type="EMBL" id="RKH68217.1"/>
    </source>
</evidence>
<keyword evidence="3 6" id="KW-0812">Transmembrane</keyword>
<proteinExistence type="predicted"/>
<feature type="transmembrane region" description="Helical" evidence="6">
    <location>
        <begin position="246"/>
        <end position="267"/>
    </location>
</feature>
<organism evidence="8 9">
    <name type="scientific">Corallococcus llansteffanensis</name>
    <dbReference type="NCBI Taxonomy" id="2316731"/>
    <lineage>
        <taxon>Bacteria</taxon>
        <taxon>Pseudomonadati</taxon>
        <taxon>Myxococcota</taxon>
        <taxon>Myxococcia</taxon>
        <taxon>Myxococcales</taxon>
        <taxon>Cystobacterineae</taxon>
        <taxon>Myxococcaceae</taxon>
        <taxon>Corallococcus</taxon>
    </lineage>
</organism>
<dbReference type="InterPro" id="IPR050545">
    <property type="entry name" value="Mycobact_MmpL"/>
</dbReference>
<feature type="transmembrane region" description="Helical" evidence="6">
    <location>
        <begin position="606"/>
        <end position="624"/>
    </location>
</feature>
<dbReference type="Proteomes" id="UP000272888">
    <property type="component" value="Unassembled WGS sequence"/>
</dbReference>
<feature type="transmembrane region" description="Helical" evidence="6">
    <location>
        <begin position="404"/>
        <end position="425"/>
    </location>
</feature>
<dbReference type="Gene3D" id="1.20.1640.10">
    <property type="entry name" value="Multidrug efflux transporter AcrB transmembrane domain"/>
    <property type="match status" value="2"/>
</dbReference>
<evidence type="ECO:0000256" key="5">
    <source>
        <dbReference type="ARBA" id="ARBA00023136"/>
    </source>
</evidence>
<evidence type="ECO:0000256" key="2">
    <source>
        <dbReference type="ARBA" id="ARBA00022475"/>
    </source>
</evidence>
<evidence type="ECO:0000313" key="9">
    <source>
        <dbReference type="Proteomes" id="UP000272888"/>
    </source>
</evidence>
<dbReference type="InterPro" id="IPR004869">
    <property type="entry name" value="MMPL_dom"/>
</dbReference>
<comment type="subcellular location">
    <subcellularLocation>
        <location evidence="1">Cell membrane</location>
        <topology evidence="1">Multi-pass membrane protein</topology>
    </subcellularLocation>
</comment>
<dbReference type="PANTHER" id="PTHR33406:SF12">
    <property type="entry name" value="BLR2997 PROTEIN"/>
    <property type="match status" value="1"/>
</dbReference>
<feature type="domain" description="SSD" evidence="7">
    <location>
        <begin position="641"/>
        <end position="756"/>
    </location>
</feature>
<keyword evidence="2" id="KW-1003">Cell membrane</keyword>
<keyword evidence="5 6" id="KW-0472">Membrane</keyword>
<dbReference type="SUPFAM" id="SSF82866">
    <property type="entry name" value="Multidrug efflux transporter AcrB transmembrane domain"/>
    <property type="match status" value="2"/>
</dbReference>
<feature type="transmembrane region" description="Helical" evidence="6">
    <location>
        <begin position="631"/>
        <end position="652"/>
    </location>
</feature>
<feature type="transmembrane region" description="Helical" evidence="6">
    <location>
        <begin position="699"/>
        <end position="722"/>
    </location>
</feature>
<evidence type="ECO:0000256" key="3">
    <source>
        <dbReference type="ARBA" id="ARBA00022692"/>
    </source>
</evidence>
<protein>
    <recommendedName>
        <fullName evidence="7">SSD domain-containing protein</fullName>
    </recommendedName>
</protein>
<dbReference type="AlphaFoldDB" id="A0A3A8QI08"/>
<keyword evidence="4 6" id="KW-1133">Transmembrane helix</keyword>
<evidence type="ECO:0000256" key="6">
    <source>
        <dbReference type="SAM" id="Phobius"/>
    </source>
</evidence>
<dbReference type="EMBL" id="RAWB01000009">
    <property type="protein sequence ID" value="RKH68217.1"/>
    <property type="molecule type" value="Genomic_DNA"/>
</dbReference>
<accession>A0A3A8QI08</accession>
<gene>
    <name evidence="8" type="ORF">D7V93_01840</name>
</gene>
<name>A0A3A8QI08_9BACT</name>
<evidence type="ECO:0000259" key="7">
    <source>
        <dbReference type="PROSITE" id="PS50156"/>
    </source>
</evidence>
<sequence>MVTHPKTLLFVLLAIIAVSASALPRLKMQAGFEALTDRTLPEQRVLDTVVERFVGDNLIVLAYEADDVFSRPALETVYGLSEDLQGLTIKHPDGAEVRPVARVDSLTHVKDVVGADLSFRAEPLVPQPVPQDAAALAHIRERALFNPLISEGLLSPQDPKLAMVVVRLIPDLSDDDNTATVAKVQALVEKAKATGGVKAFYVTGTPTILAELGAFMQRDLNVFIPALMVSMFVLLLVCLRRLAGAVLAFVNMMVALVAGLAMFPLLGRSMTNWSVIVAPVVLVLSTALLIHFLSELAHHAKEQGGREVVESTLAELLIPATMCEFTTIIGFGSIAVSNMPALRDFGITSALAIVAVFLTTMTMVTLAALWKPPSFWVAPGSLGVSPFFTKWVGRYTAAVQRRPLPILMVSIVLLVLGAAGIPRIYTDSNLQENLGHATPVRAATELVDNRLGGASALVISLKHDKEGHFLEPEALQRVEALEEFLRKDLNAKVVTSPADYIKLMHRGFFGDDPKEYRLPETREQTAQLLLLNGDDSFAEYLDPSRGWARVVVRYNEHSVAKQNVIFDQVDAYLVKHFPASDGYAAVATGDNRMLVNTIDRLVQSQMGSLGLAFILIFGPIFIVLRSVRAGLFSIPSNIWPVIVILGVMGWIGVPLNEATSMIASIALGIVVDDTIHFLEYFRSRLAEHDDRERALRETMLVKGAGVSISTLVFTMGFGVLMLSQFPLVSWFGLLTALAILLGMVSEMLVLPPLLAATRTRLGVPVRTPASHPAGDTVPSLPGTGA</sequence>
<reference evidence="9" key="1">
    <citation type="submission" date="2018-09" db="EMBL/GenBank/DDBJ databases">
        <authorList>
            <person name="Livingstone P.G."/>
            <person name="Whitworth D.E."/>
        </authorList>
    </citation>
    <scope>NUCLEOTIDE SEQUENCE [LARGE SCALE GENOMIC DNA]</scope>
    <source>
        <strain evidence="9">CA051B</strain>
    </source>
</reference>
<comment type="caution">
    <text evidence="8">The sequence shown here is derived from an EMBL/GenBank/DDBJ whole genome shotgun (WGS) entry which is preliminary data.</text>
</comment>
<dbReference type="GO" id="GO:0005886">
    <property type="term" value="C:plasma membrane"/>
    <property type="evidence" value="ECO:0007669"/>
    <property type="project" value="UniProtKB-SubCell"/>
</dbReference>
<feature type="transmembrane region" description="Helical" evidence="6">
    <location>
        <begin position="658"/>
        <end position="678"/>
    </location>
</feature>